<dbReference type="Proteomes" id="UP000460416">
    <property type="component" value="Unassembled WGS sequence"/>
</dbReference>
<comment type="caution">
    <text evidence="2">The sequence shown here is derived from an EMBL/GenBank/DDBJ whole genome shotgun (WGS) entry which is preliminary data.</text>
</comment>
<organism evidence="2 3">
    <name type="scientific">Christiangramia aestuarii</name>
    <dbReference type="NCBI Taxonomy" id="1028746"/>
    <lineage>
        <taxon>Bacteria</taxon>
        <taxon>Pseudomonadati</taxon>
        <taxon>Bacteroidota</taxon>
        <taxon>Flavobacteriia</taxon>
        <taxon>Flavobacteriales</taxon>
        <taxon>Flavobacteriaceae</taxon>
        <taxon>Christiangramia</taxon>
    </lineage>
</organism>
<evidence type="ECO:0000256" key="1">
    <source>
        <dbReference type="SAM" id="SignalP"/>
    </source>
</evidence>
<accession>A0A7K1LTC9</accession>
<reference evidence="2 3" key="1">
    <citation type="submission" date="2019-07" db="EMBL/GenBank/DDBJ databases">
        <title>Gramella aestuarii sp. nov., isolated from a tidal flat, and emended description of Gramella echinicola.</title>
        <authorList>
            <person name="Liu L."/>
        </authorList>
    </citation>
    <scope>NUCLEOTIDE SEQUENCE [LARGE SCALE GENOMIC DNA]</scope>
    <source>
        <strain evidence="2 3">BS12</strain>
    </source>
</reference>
<proteinExistence type="predicted"/>
<keyword evidence="1" id="KW-0732">Signal</keyword>
<gene>
    <name evidence="2" type="ORF">FLP08_14205</name>
</gene>
<name>A0A7K1LTC9_9FLAO</name>
<dbReference type="EMBL" id="VJVW01000006">
    <property type="protein sequence ID" value="MUP43730.1"/>
    <property type="molecule type" value="Genomic_DNA"/>
</dbReference>
<dbReference type="AlphaFoldDB" id="A0A7K1LTC9"/>
<evidence type="ECO:0008006" key="4">
    <source>
        <dbReference type="Google" id="ProtNLM"/>
    </source>
</evidence>
<sequence length="99" mass="10968">MKFFSAIGIFLLLAVQSSCGSLNPEKSKQYSGIIKPAGITTYQYGTHRLETKGAFYALRSDSIDLEQYEDQKVKITATRIKGYPVDGGPVFLEVTKVKN</sequence>
<protein>
    <recommendedName>
        <fullName evidence="4">Secreted protein</fullName>
    </recommendedName>
</protein>
<keyword evidence="3" id="KW-1185">Reference proteome</keyword>
<feature type="chain" id="PRO_5029830137" description="Secreted protein" evidence="1">
    <location>
        <begin position="21"/>
        <end position="99"/>
    </location>
</feature>
<dbReference type="RefSeq" id="WP_156277695.1">
    <property type="nucleotide sequence ID" value="NZ_BAABGI010000001.1"/>
</dbReference>
<evidence type="ECO:0000313" key="2">
    <source>
        <dbReference type="EMBL" id="MUP43730.1"/>
    </source>
</evidence>
<feature type="signal peptide" evidence="1">
    <location>
        <begin position="1"/>
        <end position="20"/>
    </location>
</feature>
<evidence type="ECO:0000313" key="3">
    <source>
        <dbReference type="Proteomes" id="UP000460416"/>
    </source>
</evidence>
<dbReference type="OrthoDB" id="1447689at2"/>